<sequence length="91" mass="10345">MITLVYLLINNLFAQAWIEKNAPRLPDNAPTDMVPVYETVKYVMACGCILVLTMLSIKAANNLRENKYEECVKNLLGMLVLIVGMTINLWR</sequence>
<proteinExistence type="predicted"/>
<gene>
    <name evidence="2" type="ORF">COV57_03100</name>
</gene>
<feature type="transmembrane region" description="Helical" evidence="1">
    <location>
        <begin position="72"/>
        <end position="90"/>
    </location>
</feature>
<keyword evidence="1" id="KW-0812">Transmembrane</keyword>
<dbReference type="Proteomes" id="UP000229893">
    <property type="component" value="Unassembled WGS sequence"/>
</dbReference>
<name>A0A2H0N711_9BACT</name>
<evidence type="ECO:0000313" key="2">
    <source>
        <dbReference type="EMBL" id="PIR04683.1"/>
    </source>
</evidence>
<reference evidence="2 3" key="1">
    <citation type="submission" date="2017-09" db="EMBL/GenBank/DDBJ databases">
        <title>Depth-based differentiation of microbial function through sediment-hosted aquifers and enrichment of novel symbionts in the deep terrestrial subsurface.</title>
        <authorList>
            <person name="Probst A.J."/>
            <person name="Ladd B."/>
            <person name="Jarett J.K."/>
            <person name="Geller-Mcgrath D.E."/>
            <person name="Sieber C.M."/>
            <person name="Emerson J.B."/>
            <person name="Anantharaman K."/>
            <person name="Thomas B.C."/>
            <person name="Malmstrom R."/>
            <person name="Stieglmeier M."/>
            <person name="Klingl A."/>
            <person name="Woyke T."/>
            <person name="Ryan C.M."/>
            <person name="Banfield J.F."/>
        </authorList>
    </citation>
    <scope>NUCLEOTIDE SEQUENCE [LARGE SCALE GENOMIC DNA]</scope>
    <source>
        <strain evidence="2">CG11_big_fil_rev_8_21_14_0_20_35_14</strain>
    </source>
</reference>
<dbReference type="EMBL" id="PCWO01000045">
    <property type="protein sequence ID" value="PIR04683.1"/>
    <property type="molecule type" value="Genomic_DNA"/>
</dbReference>
<comment type="caution">
    <text evidence="2">The sequence shown here is derived from an EMBL/GenBank/DDBJ whole genome shotgun (WGS) entry which is preliminary data.</text>
</comment>
<keyword evidence="1" id="KW-0472">Membrane</keyword>
<feature type="transmembrane region" description="Helical" evidence="1">
    <location>
        <begin position="42"/>
        <end position="60"/>
    </location>
</feature>
<evidence type="ECO:0000313" key="3">
    <source>
        <dbReference type="Proteomes" id="UP000229893"/>
    </source>
</evidence>
<accession>A0A2H0N711</accession>
<evidence type="ECO:0000256" key="1">
    <source>
        <dbReference type="SAM" id="Phobius"/>
    </source>
</evidence>
<protein>
    <submittedName>
        <fullName evidence="2">Uncharacterized protein</fullName>
    </submittedName>
</protein>
<keyword evidence="1" id="KW-1133">Transmembrane helix</keyword>
<organism evidence="2 3">
    <name type="scientific">Candidatus Liptonbacteria bacterium CG11_big_fil_rev_8_21_14_0_20_35_14</name>
    <dbReference type="NCBI Taxonomy" id="1974634"/>
    <lineage>
        <taxon>Bacteria</taxon>
        <taxon>Candidatus Liptoniibacteriota</taxon>
    </lineage>
</organism>
<dbReference type="AlphaFoldDB" id="A0A2H0N711"/>